<evidence type="ECO:0000313" key="6">
    <source>
        <dbReference type="Proteomes" id="UP000077177"/>
    </source>
</evidence>
<accession>A0A172U154</accession>
<reference evidence="5 6" key="2">
    <citation type="journal article" date="2016" name="Int. J. Syst. Evol. Microbiol.">
        <title>Flavisolibacter tropicus sp. nov., isolated from tropical soil.</title>
        <authorList>
            <person name="Lee J.J."/>
            <person name="Kang M.S."/>
            <person name="Kim G.S."/>
            <person name="Lee C.S."/>
            <person name="Lim S."/>
            <person name="Lee J."/>
            <person name="Roh S.H."/>
            <person name="Kang H."/>
            <person name="Ha J.M."/>
            <person name="Bae S."/>
            <person name="Jung H.Y."/>
            <person name="Kim M.K."/>
        </authorList>
    </citation>
    <scope>NUCLEOTIDE SEQUENCE [LARGE SCALE GENOMIC DNA]</scope>
    <source>
        <strain evidence="5 6">LCS9</strain>
    </source>
</reference>
<keyword evidence="6" id="KW-1185">Reference proteome</keyword>
<evidence type="ECO:0000256" key="2">
    <source>
        <dbReference type="ARBA" id="ARBA00023015"/>
    </source>
</evidence>
<evidence type="ECO:0000256" key="1">
    <source>
        <dbReference type="ARBA" id="ARBA00022814"/>
    </source>
</evidence>
<dbReference type="KEGG" id="fla:SY85_23220"/>
<dbReference type="InterPro" id="IPR036735">
    <property type="entry name" value="NGN_dom_sf"/>
</dbReference>
<dbReference type="Pfam" id="PF02357">
    <property type="entry name" value="NusG"/>
    <property type="match status" value="1"/>
</dbReference>
<keyword evidence="2" id="KW-0805">Transcription regulation</keyword>
<gene>
    <name evidence="5" type="ORF">SY85_23220</name>
</gene>
<dbReference type="NCBIfam" id="NF033644">
    <property type="entry name" value="antiterm_UpxY"/>
    <property type="match status" value="1"/>
</dbReference>
<dbReference type="InterPro" id="IPR006645">
    <property type="entry name" value="NGN-like_dom"/>
</dbReference>
<dbReference type="OrthoDB" id="9796143at2"/>
<dbReference type="EMBL" id="CP011390">
    <property type="protein sequence ID" value="ANE52952.1"/>
    <property type="molecule type" value="Genomic_DNA"/>
</dbReference>
<dbReference type="SMART" id="SM00738">
    <property type="entry name" value="NGN"/>
    <property type="match status" value="1"/>
</dbReference>
<protein>
    <submittedName>
        <fullName evidence="5">Antitermination protein NusG</fullName>
    </submittedName>
</protein>
<dbReference type="CDD" id="cd09895">
    <property type="entry name" value="NGN_SP_UpxY"/>
    <property type="match status" value="1"/>
</dbReference>
<dbReference type="InterPro" id="IPR008991">
    <property type="entry name" value="Translation_prot_SH3-like_sf"/>
</dbReference>
<dbReference type="Gene3D" id="3.30.70.940">
    <property type="entry name" value="NusG, N-terminal domain"/>
    <property type="match status" value="1"/>
</dbReference>
<proteinExistence type="predicted"/>
<dbReference type="InterPro" id="IPR043425">
    <property type="entry name" value="NusG-like"/>
</dbReference>
<dbReference type="SUPFAM" id="SSF82679">
    <property type="entry name" value="N-utilization substance G protein NusG, N-terminal domain"/>
    <property type="match status" value="1"/>
</dbReference>
<dbReference type="GO" id="GO:0006354">
    <property type="term" value="P:DNA-templated transcription elongation"/>
    <property type="evidence" value="ECO:0007669"/>
    <property type="project" value="InterPro"/>
</dbReference>
<keyword evidence="3" id="KW-0804">Transcription</keyword>
<dbReference type="PANTHER" id="PTHR30265">
    <property type="entry name" value="RHO-INTERACTING TRANSCRIPTION TERMINATION FACTOR NUSG"/>
    <property type="match status" value="1"/>
</dbReference>
<organism evidence="5 6">
    <name type="scientific">Flavisolibacter tropicus</name>
    <dbReference type="NCBI Taxonomy" id="1492898"/>
    <lineage>
        <taxon>Bacteria</taxon>
        <taxon>Pseudomonadati</taxon>
        <taxon>Bacteroidota</taxon>
        <taxon>Chitinophagia</taxon>
        <taxon>Chitinophagales</taxon>
        <taxon>Chitinophagaceae</taxon>
        <taxon>Flavisolibacter</taxon>
    </lineage>
</organism>
<reference evidence="6" key="1">
    <citation type="submission" date="2015-01" db="EMBL/GenBank/DDBJ databases">
        <title>Flavisolibacter sp./LCS9/ whole genome sequencing.</title>
        <authorList>
            <person name="Kim M.K."/>
            <person name="Srinivasan S."/>
            <person name="Lee J.-J."/>
        </authorList>
    </citation>
    <scope>NUCLEOTIDE SEQUENCE [LARGE SCALE GENOMIC DNA]</scope>
    <source>
        <strain evidence="6">LCS9</strain>
    </source>
</reference>
<dbReference type="PANTHER" id="PTHR30265:SF4">
    <property type="entry name" value="KOW MOTIF FAMILY PROTEIN, EXPRESSED"/>
    <property type="match status" value="1"/>
</dbReference>
<dbReference type="STRING" id="1492898.SY85_23220"/>
<dbReference type="AlphaFoldDB" id="A0A172U154"/>
<dbReference type="GO" id="GO:0031564">
    <property type="term" value="P:transcription antitermination"/>
    <property type="evidence" value="ECO:0007669"/>
    <property type="project" value="UniProtKB-KW"/>
</dbReference>
<sequence length="170" mass="19813">MTPYRNWYAIYTRPRWEKKVASLLERKGIECYCPLNKVPKQWADRKKIIYEPLFTSYVFVCISNEETVPVKETDGVLNFVYWLGKPAVIRQEEIEAIKQFLQEYETVSIERTESINPNDKIQIIDGPLMMREGRVMEVGHKKVKVLIPSIGFNLVAEVEITNIAKMKSIA</sequence>
<feature type="domain" description="NusG-like N-terminal" evidence="4">
    <location>
        <begin position="4"/>
        <end position="101"/>
    </location>
</feature>
<evidence type="ECO:0000259" key="4">
    <source>
        <dbReference type="SMART" id="SM00738"/>
    </source>
</evidence>
<dbReference type="RefSeq" id="WP_066408319.1">
    <property type="nucleotide sequence ID" value="NZ_CP011390.1"/>
</dbReference>
<name>A0A172U154_9BACT</name>
<dbReference type="Proteomes" id="UP000077177">
    <property type="component" value="Chromosome"/>
</dbReference>
<dbReference type="SUPFAM" id="SSF50104">
    <property type="entry name" value="Translation proteins SH3-like domain"/>
    <property type="match status" value="1"/>
</dbReference>
<keyword evidence="1" id="KW-0889">Transcription antitermination</keyword>
<evidence type="ECO:0000313" key="5">
    <source>
        <dbReference type="EMBL" id="ANE52952.1"/>
    </source>
</evidence>
<evidence type="ECO:0000256" key="3">
    <source>
        <dbReference type="ARBA" id="ARBA00023163"/>
    </source>
</evidence>